<name>A0ABQ9USL1_SAGOE</name>
<dbReference type="EMBL" id="JASSZA010000010">
    <property type="protein sequence ID" value="KAK2100063.1"/>
    <property type="molecule type" value="Genomic_DNA"/>
</dbReference>
<keyword evidence="3" id="KW-1185">Reference proteome</keyword>
<feature type="region of interest" description="Disordered" evidence="1">
    <location>
        <begin position="19"/>
        <end position="108"/>
    </location>
</feature>
<proteinExistence type="predicted"/>
<evidence type="ECO:0000313" key="3">
    <source>
        <dbReference type="Proteomes" id="UP001266305"/>
    </source>
</evidence>
<accession>A0ABQ9USL1</accession>
<organism evidence="2 3">
    <name type="scientific">Saguinus oedipus</name>
    <name type="common">Cotton-top tamarin</name>
    <name type="synonym">Oedipomidas oedipus</name>
    <dbReference type="NCBI Taxonomy" id="9490"/>
    <lineage>
        <taxon>Eukaryota</taxon>
        <taxon>Metazoa</taxon>
        <taxon>Chordata</taxon>
        <taxon>Craniata</taxon>
        <taxon>Vertebrata</taxon>
        <taxon>Euteleostomi</taxon>
        <taxon>Mammalia</taxon>
        <taxon>Eutheria</taxon>
        <taxon>Euarchontoglires</taxon>
        <taxon>Primates</taxon>
        <taxon>Haplorrhini</taxon>
        <taxon>Platyrrhini</taxon>
        <taxon>Cebidae</taxon>
        <taxon>Callitrichinae</taxon>
        <taxon>Saguinus</taxon>
    </lineage>
</organism>
<evidence type="ECO:0000256" key="1">
    <source>
        <dbReference type="SAM" id="MobiDB-lite"/>
    </source>
</evidence>
<sequence>MADLEAVLADVSYLMAMEKSKATPAARASKKILLPEPSRTPRVPRAPRLRSQTRGPAIDPATRTPEAARSGVALAPADPDPKPQTLAPEPGAPRLLSSSAPSVPGPARVPQAALLPPYRVPSAPGPAGCCQPLAPAFSHRGPVYPFILLRAALGPCGVPSPPPATIYLA</sequence>
<evidence type="ECO:0000313" key="2">
    <source>
        <dbReference type="EMBL" id="KAK2100063.1"/>
    </source>
</evidence>
<gene>
    <name evidence="2" type="ORF">P7K49_021411</name>
</gene>
<comment type="caution">
    <text evidence="2">The sequence shown here is derived from an EMBL/GenBank/DDBJ whole genome shotgun (WGS) entry which is preliminary data.</text>
</comment>
<reference evidence="2 3" key="1">
    <citation type="submission" date="2023-05" db="EMBL/GenBank/DDBJ databases">
        <title>B98-5 Cell Line De Novo Hybrid Assembly: An Optical Mapping Approach.</title>
        <authorList>
            <person name="Kananen K."/>
            <person name="Auerbach J.A."/>
            <person name="Kautto E."/>
            <person name="Blachly J.S."/>
        </authorList>
    </citation>
    <scope>NUCLEOTIDE SEQUENCE [LARGE SCALE GENOMIC DNA]</scope>
    <source>
        <strain evidence="2">B95-8</strain>
        <tissue evidence="2">Cell line</tissue>
    </source>
</reference>
<dbReference type="Proteomes" id="UP001266305">
    <property type="component" value="Unassembled WGS sequence"/>
</dbReference>
<protein>
    <submittedName>
        <fullName evidence="2">Uncharacterized protein</fullName>
    </submittedName>
</protein>